<accession>A0A7I8WEV0</accession>
<reference evidence="1 2" key="1">
    <citation type="submission" date="2020-08" db="EMBL/GenBank/DDBJ databases">
        <authorList>
            <person name="Hejnol A."/>
        </authorList>
    </citation>
    <scope>NUCLEOTIDE SEQUENCE [LARGE SCALE GENOMIC DNA]</scope>
</reference>
<organism evidence="1 2">
    <name type="scientific">Dimorphilus gyrociliatus</name>
    <dbReference type="NCBI Taxonomy" id="2664684"/>
    <lineage>
        <taxon>Eukaryota</taxon>
        <taxon>Metazoa</taxon>
        <taxon>Spiralia</taxon>
        <taxon>Lophotrochozoa</taxon>
        <taxon>Annelida</taxon>
        <taxon>Polychaeta</taxon>
        <taxon>Polychaeta incertae sedis</taxon>
        <taxon>Dinophilidae</taxon>
        <taxon>Dimorphilus</taxon>
    </lineage>
</organism>
<proteinExistence type="predicted"/>
<protein>
    <submittedName>
        <fullName evidence="1">DgyrCDS14745</fullName>
    </submittedName>
</protein>
<dbReference type="AlphaFoldDB" id="A0A7I8WEV0"/>
<dbReference type="Proteomes" id="UP000549394">
    <property type="component" value="Unassembled WGS sequence"/>
</dbReference>
<dbReference type="EMBL" id="CAJFCJ010000070">
    <property type="protein sequence ID" value="CAD5126671.1"/>
    <property type="molecule type" value="Genomic_DNA"/>
</dbReference>
<name>A0A7I8WEV0_9ANNE</name>
<keyword evidence="2" id="KW-1185">Reference proteome</keyword>
<evidence type="ECO:0000313" key="1">
    <source>
        <dbReference type="EMBL" id="CAD5126671.1"/>
    </source>
</evidence>
<gene>
    <name evidence="1" type="ORF">DGYR_LOCUS13905</name>
</gene>
<comment type="caution">
    <text evidence="1">The sequence shown here is derived from an EMBL/GenBank/DDBJ whole genome shotgun (WGS) entry which is preliminary data.</text>
</comment>
<sequence length="142" mass="16500">MEQQHLSRTKTNVHESQFLVNILLNDVKVKLLEETDNKLLVPPKKGKFSLAQNVNVPAGIFVKREKTGKSKLYSDDNTIPELTAIWLPKFLENRDKMRSFMCASGEWLADQIPSYFQNMCFFYKIFEYSLLDSKLLEFGICN</sequence>
<evidence type="ECO:0000313" key="2">
    <source>
        <dbReference type="Proteomes" id="UP000549394"/>
    </source>
</evidence>